<evidence type="ECO:0000313" key="2">
    <source>
        <dbReference type="Proteomes" id="UP001152795"/>
    </source>
</evidence>
<comment type="caution">
    <text evidence="1">The sequence shown here is derived from an EMBL/GenBank/DDBJ whole genome shotgun (WGS) entry which is preliminary data.</text>
</comment>
<dbReference type="AlphaFoldDB" id="A0A6S7JVQ4"/>
<keyword evidence="2" id="KW-1185">Reference proteome</keyword>
<reference evidence="1" key="1">
    <citation type="submission" date="2020-04" db="EMBL/GenBank/DDBJ databases">
        <authorList>
            <person name="Alioto T."/>
            <person name="Alioto T."/>
            <person name="Gomez Garrido J."/>
        </authorList>
    </citation>
    <scope>NUCLEOTIDE SEQUENCE</scope>
    <source>
        <strain evidence="1">A484AB</strain>
    </source>
</reference>
<feature type="non-terminal residue" evidence="1">
    <location>
        <position position="1"/>
    </location>
</feature>
<proteinExistence type="predicted"/>
<sequence length="325" mass="36288">MPYIKSISLGTINSVTDTLCYGLDECDKVTGCYRNLKEMLIKLADFYLSGCTGHCITWFEEPYTFSVAVGGDGAPFGKDDTACAWLISLLNIGRAFLSGELSNSAKYFSSFANVSSDDAKNTQATLGRGIENTWKPWMYSARLKVVNEVEKLKAKLSKQPLSDSTKRSKMTSFIAQKKSRQEFEPSLVPSNSSIARYISEMKTKCGLSRLAKRIIKDKDLVDLQHAYKVYFTLNCFFFAHHPTAWTLGLVVPVHAKEMEVRYGMGLALNSMEGREAKHISIARYCTDTILLRRHLLIVENLYNLVIQITDVLIGLPTPTTSQGGN</sequence>
<dbReference type="Proteomes" id="UP001152795">
    <property type="component" value="Unassembled WGS sequence"/>
</dbReference>
<accession>A0A6S7JVQ4</accession>
<organism evidence="1 2">
    <name type="scientific">Paramuricea clavata</name>
    <name type="common">Red gorgonian</name>
    <name type="synonym">Violescent sea-whip</name>
    <dbReference type="NCBI Taxonomy" id="317549"/>
    <lineage>
        <taxon>Eukaryota</taxon>
        <taxon>Metazoa</taxon>
        <taxon>Cnidaria</taxon>
        <taxon>Anthozoa</taxon>
        <taxon>Octocorallia</taxon>
        <taxon>Malacalcyonacea</taxon>
        <taxon>Plexauridae</taxon>
        <taxon>Paramuricea</taxon>
    </lineage>
</organism>
<evidence type="ECO:0000313" key="1">
    <source>
        <dbReference type="EMBL" id="CAB4036926.1"/>
    </source>
</evidence>
<gene>
    <name evidence="1" type="ORF">PACLA_8A005138</name>
</gene>
<dbReference type="EMBL" id="CACRXK020022561">
    <property type="protein sequence ID" value="CAB4036926.1"/>
    <property type="molecule type" value="Genomic_DNA"/>
</dbReference>
<protein>
    <submittedName>
        <fullName evidence="1">Uncharacterized protein</fullName>
    </submittedName>
</protein>
<name>A0A6S7JVQ4_PARCT</name>
<dbReference type="OrthoDB" id="5973377at2759"/>